<feature type="transmembrane region" description="Helical" evidence="12">
    <location>
        <begin position="7"/>
        <end position="27"/>
    </location>
</feature>
<keyword evidence="7" id="KW-0408">Iron</keyword>
<evidence type="ECO:0000256" key="9">
    <source>
        <dbReference type="ARBA" id="ARBA00023136"/>
    </source>
</evidence>
<evidence type="ECO:0000256" key="8">
    <source>
        <dbReference type="ARBA" id="ARBA00023133"/>
    </source>
</evidence>
<keyword evidence="5 12" id="KW-1133">Transmembrane helix</keyword>
<keyword evidence="9 12" id="KW-0472">Membrane</keyword>
<evidence type="ECO:0000256" key="12">
    <source>
        <dbReference type="SAM" id="Phobius"/>
    </source>
</evidence>
<keyword evidence="6" id="KW-0560">Oxidoreductase</keyword>
<dbReference type="InterPro" id="IPR003780">
    <property type="entry name" value="COX15/CtaA_fam"/>
</dbReference>
<feature type="transmembrane region" description="Helical" evidence="12">
    <location>
        <begin position="330"/>
        <end position="351"/>
    </location>
</feature>
<evidence type="ECO:0000256" key="3">
    <source>
        <dbReference type="ARBA" id="ARBA00022692"/>
    </source>
</evidence>
<evidence type="ECO:0000256" key="10">
    <source>
        <dbReference type="ARBA" id="ARBA00023157"/>
    </source>
</evidence>
<feature type="transmembrane region" description="Helical" evidence="12">
    <location>
        <begin position="273"/>
        <end position="291"/>
    </location>
</feature>
<feature type="transmembrane region" description="Helical" evidence="12">
    <location>
        <begin position="78"/>
        <end position="98"/>
    </location>
</feature>
<dbReference type="PANTHER" id="PTHR35457">
    <property type="entry name" value="HEME A SYNTHASE"/>
    <property type="match status" value="1"/>
</dbReference>
<evidence type="ECO:0000313" key="13">
    <source>
        <dbReference type="EMBL" id="MDD1793519.1"/>
    </source>
</evidence>
<dbReference type="EMBL" id="JAJUBC010000010">
    <property type="protein sequence ID" value="MDD1793519.1"/>
    <property type="molecule type" value="Genomic_DNA"/>
</dbReference>
<gene>
    <name evidence="13" type="ORF">LRP50_10305</name>
</gene>
<keyword evidence="4" id="KW-0479">Metal-binding</keyword>
<dbReference type="Pfam" id="PF02628">
    <property type="entry name" value="COX15-CtaA"/>
    <property type="match status" value="1"/>
</dbReference>
<feature type="transmembrane region" description="Helical" evidence="12">
    <location>
        <begin position="133"/>
        <end position="155"/>
    </location>
</feature>
<keyword evidence="2" id="KW-1003">Cell membrane</keyword>
<reference evidence="13" key="1">
    <citation type="submission" date="2021-12" db="EMBL/GenBank/DDBJ databases">
        <title>Enterovibrio ZSDZ35 sp. nov. and Enterovibrio ZSDZ42 sp. nov., isolated from coastal seawater in Qingdao.</title>
        <authorList>
            <person name="Zhang P."/>
        </authorList>
    </citation>
    <scope>NUCLEOTIDE SEQUENCE</scope>
    <source>
        <strain evidence="13">ZSDZ42</strain>
    </source>
</reference>
<feature type="transmembrane region" description="Helical" evidence="12">
    <location>
        <begin position="201"/>
        <end position="222"/>
    </location>
</feature>
<evidence type="ECO:0000256" key="7">
    <source>
        <dbReference type="ARBA" id="ARBA00023004"/>
    </source>
</evidence>
<keyword evidence="3 12" id="KW-0812">Transmembrane</keyword>
<evidence type="ECO:0000256" key="11">
    <source>
        <dbReference type="ARBA" id="ARBA00023444"/>
    </source>
</evidence>
<comment type="pathway">
    <text evidence="11">Porphyrin-containing compound metabolism.</text>
</comment>
<organism evidence="13 14">
    <name type="scientific">Enterovibrio gelatinilyticus</name>
    <dbReference type="NCBI Taxonomy" id="2899819"/>
    <lineage>
        <taxon>Bacteria</taxon>
        <taxon>Pseudomonadati</taxon>
        <taxon>Pseudomonadota</taxon>
        <taxon>Gammaproteobacteria</taxon>
        <taxon>Vibrionales</taxon>
        <taxon>Vibrionaceae</taxon>
        <taxon>Enterovibrio</taxon>
    </lineage>
</organism>
<evidence type="ECO:0000256" key="2">
    <source>
        <dbReference type="ARBA" id="ARBA00022475"/>
    </source>
</evidence>
<dbReference type="PANTHER" id="PTHR35457:SF1">
    <property type="entry name" value="HEME A SYNTHASE"/>
    <property type="match status" value="1"/>
</dbReference>
<feature type="transmembrane region" description="Helical" evidence="12">
    <location>
        <begin position="303"/>
        <end position="324"/>
    </location>
</feature>
<feature type="transmembrane region" description="Helical" evidence="12">
    <location>
        <begin position="110"/>
        <end position="127"/>
    </location>
</feature>
<comment type="caution">
    <text evidence="13">The sequence shown here is derived from an EMBL/GenBank/DDBJ whole genome shotgun (WGS) entry which is preliminary data.</text>
</comment>
<sequence length="372" mass="39913">MDAEKRYLGVIYGALLLAFVVVGLGAFTRLTEAGLGCPDWPGCYGFLTVPLTPEKVEQATQAFPNAPVEAQKAWNEMIHRYVAGTLGLVIAAIAWLAWRGQGRSRTLPTILLAVVTFQAALGMWTVTMNLMPIVVMGHLLGGFTTVTLLFLLAVLERKRFRQQHESHEVSEQAGVVPPDAASMAIQDNTTMSGSISGRLKVLTVGALMAVILQIALGGWTSANYAAVVCTQLPICEVDWASSYDASAFHPISPTSETYQYGVLGFEQRVTIHATHRIGAMVVTALVLLLAWRVRRPLGKNTSMLLVGALLLQISLGVTNVVALLPLSVAVAHNVCGLLLLLIMVRTTVLVFSAQPSNASQTSLEESGRLSHG</sequence>
<dbReference type="RefSeq" id="WP_274164377.1">
    <property type="nucleotide sequence ID" value="NZ_JAJUBC010000010.1"/>
</dbReference>
<name>A0ABT5QZT1_9GAMM</name>
<keyword evidence="14" id="KW-1185">Reference proteome</keyword>
<protein>
    <submittedName>
        <fullName evidence="13">COX15/CtaA family protein</fullName>
    </submittedName>
</protein>
<evidence type="ECO:0000256" key="5">
    <source>
        <dbReference type="ARBA" id="ARBA00022989"/>
    </source>
</evidence>
<dbReference type="Proteomes" id="UP001149400">
    <property type="component" value="Unassembled WGS sequence"/>
</dbReference>
<keyword evidence="8" id="KW-0350">Heme biosynthesis</keyword>
<evidence type="ECO:0000256" key="6">
    <source>
        <dbReference type="ARBA" id="ARBA00023002"/>
    </source>
</evidence>
<comment type="subcellular location">
    <subcellularLocation>
        <location evidence="1">Membrane</location>
        <topology evidence="1">Multi-pass membrane protein</topology>
    </subcellularLocation>
</comment>
<evidence type="ECO:0000313" key="14">
    <source>
        <dbReference type="Proteomes" id="UP001149400"/>
    </source>
</evidence>
<proteinExistence type="predicted"/>
<dbReference type="InterPro" id="IPR050450">
    <property type="entry name" value="COX15/CtaA_HemeA_synthase"/>
</dbReference>
<keyword evidence="10" id="KW-1015">Disulfide bond</keyword>
<evidence type="ECO:0000256" key="1">
    <source>
        <dbReference type="ARBA" id="ARBA00004141"/>
    </source>
</evidence>
<evidence type="ECO:0000256" key="4">
    <source>
        <dbReference type="ARBA" id="ARBA00022723"/>
    </source>
</evidence>
<accession>A0ABT5QZT1</accession>